<keyword evidence="2" id="KW-1185">Reference proteome</keyword>
<proteinExistence type="predicted"/>
<dbReference type="Proteomes" id="UP000245423">
    <property type="component" value="Chromosome 1"/>
</dbReference>
<reference evidence="1 2" key="1">
    <citation type="submission" date="2016-11" db="EMBL/GenBank/DDBJ databases">
        <authorList>
            <person name="Manzoor S."/>
        </authorList>
    </citation>
    <scope>NUCLEOTIDE SEQUENCE [LARGE SCALE GENOMIC DNA]</scope>
    <source>
        <strain evidence="1">Clostridium ultunense strain Esp</strain>
    </source>
</reference>
<gene>
    <name evidence="1" type="ORF">CUESP1_1655</name>
</gene>
<protein>
    <submittedName>
        <fullName evidence="1">Uncharacterized protein</fullName>
    </submittedName>
</protein>
<evidence type="ECO:0000313" key="1">
    <source>
        <dbReference type="EMBL" id="SHD77018.1"/>
    </source>
</evidence>
<dbReference type="AlphaFoldDB" id="A0A1M4PNJ0"/>
<name>A0A1M4PNJ0_9FIRM</name>
<dbReference type="EMBL" id="LT669839">
    <property type="protein sequence ID" value="SHD77018.1"/>
    <property type="molecule type" value="Genomic_DNA"/>
</dbReference>
<organism evidence="1 2">
    <name type="scientific">[Clostridium] ultunense Esp</name>
    <dbReference type="NCBI Taxonomy" id="1288971"/>
    <lineage>
        <taxon>Bacteria</taxon>
        <taxon>Bacillati</taxon>
        <taxon>Bacillota</taxon>
        <taxon>Tissierellia</taxon>
        <taxon>Tissierellales</taxon>
        <taxon>Tepidimicrobiaceae</taxon>
        <taxon>Schnuerera</taxon>
    </lineage>
</organism>
<evidence type="ECO:0000313" key="2">
    <source>
        <dbReference type="Proteomes" id="UP000245423"/>
    </source>
</evidence>
<accession>A0A1M4PNJ0</accession>
<sequence>MGQLSYNRTFIGGYIYLIDRGYIPAQIMGGNKYDAINVLRCIRIESTSKQDGCYR</sequence>